<sequence>MRYIFLVLLCTLSLGLKAQNTLTFPELVLKGEQVTFTLTTSEEINHLWINGENVALTPTDEGYKGEIEIHNGTIELNEGYTHNEPMVIPGWLSLLPPLIAIALALLFKEVISSLFIGILVGAAVFSCYADGFIGIFSAFFTVLDKYMVHALSDGSHVSVILFSLLIGSIVALISKNGGMQGVVNRIVNFAKTRKSGMLTTYFLGIAIFFDDYANTLVVGNTMRSVTDKLRISREKLAYIVDSTAAPIAAIAFITTWIGAELTYISDGVNKITAAGGEINEGAYGIFMSSLAYSFYPIFTLFFMFFLLYKQKDFGPMLNFERKALKEGVNGGTDNDESTLDLKEFETKAGVKPRAFNALLPILTVVLGTIIGLVYTGLASCEQQIIDVAGSFNGSVWSNLQVIDASSDSFFRKLGLVIGNADSYAALLWSSLSGLALAILLTVSQGIMDLKDTMESVMTGIKTMLPAIVILVLAWSLASVTEDLHTADYLKSFFAGEFKHVWIIPSLTFVLSAIIAFSTGSSWSTMALMYPLVIPLSFTVASDALDYDATLIMYNTIASVLAGSVLGDHCSPISDTTILSSLASSCNHINHVKSQMPYALTVGGVALFFGIIPGAMGISSFITMPLGIIILYLIVHFLGKDIDNEMAKK</sequence>
<feature type="transmembrane region" description="Helical" evidence="6">
    <location>
        <begin position="86"/>
        <end position="107"/>
    </location>
</feature>
<keyword evidence="2" id="KW-1003">Cell membrane</keyword>
<dbReference type="OrthoDB" id="9762978at2"/>
<evidence type="ECO:0000259" key="8">
    <source>
        <dbReference type="Pfam" id="PF03553"/>
    </source>
</evidence>
<dbReference type="Proteomes" id="UP000236454">
    <property type="component" value="Unassembled WGS sequence"/>
</dbReference>
<feature type="transmembrane region" description="Helical" evidence="6">
    <location>
        <begin position="290"/>
        <end position="308"/>
    </location>
</feature>
<feature type="domain" description="Na+/H+ antiporter NhaC-like C-terminal" evidence="8">
    <location>
        <begin position="260"/>
        <end position="605"/>
    </location>
</feature>
<organism evidence="9 10">
    <name type="scientific">Lishizhenia tianjinensis</name>
    <dbReference type="NCBI Taxonomy" id="477690"/>
    <lineage>
        <taxon>Bacteria</taxon>
        <taxon>Pseudomonadati</taxon>
        <taxon>Bacteroidota</taxon>
        <taxon>Flavobacteriia</taxon>
        <taxon>Flavobacteriales</taxon>
        <taxon>Crocinitomicaceae</taxon>
        <taxon>Lishizhenia</taxon>
    </lineage>
</organism>
<gene>
    <name evidence="9" type="ORF">SAMN05216474_0076</name>
</gene>
<evidence type="ECO:0000256" key="4">
    <source>
        <dbReference type="ARBA" id="ARBA00022989"/>
    </source>
</evidence>
<feature type="transmembrane region" description="Helical" evidence="6">
    <location>
        <begin position="114"/>
        <end position="143"/>
    </location>
</feature>
<evidence type="ECO:0000256" key="1">
    <source>
        <dbReference type="ARBA" id="ARBA00004651"/>
    </source>
</evidence>
<dbReference type="RefSeq" id="WP_090244972.1">
    <property type="nucleotide sequence ID" value="NZ_FPAS01000001.1"/>
</dbReference>
<evidence type="ECO:0000313" key="9">
    <source>
        <dbReference type="EMBL" id="SFT35666.1"/>
    </source>
</evidence>
<comment type="subcellular location">
    <subcellularLocation>
        <location evidence="1">Cell membrane</location>
        <topology evidence="1">Multi-pass membrane protein</topology>
    </subcellularLocation>
</comment>
<feature type="transmembrane region" description="Helical" evidence="6">
    <location>
        <begin position="357"/>
        <end position="377"/>
    </location>
</feature>
<proteinExistence type="predicted"/>
<feature type="transmembrane region" description="Helical" evidence="6">
    <location>
        <begin position="155"/>
        <end position="173"/>
    </location>
</feature>
<dbReference type="InterPro" id="IPR018461">
    <property type="entry name" value="Na/H_Antiport_NhaC-like_C"/>
</dbReference>
<dbReference type="PANTHER" id="PTHR43478:SF1">
    <property type="entry name" value="NA+_H+ ANTIPORTER NHAC-LIKE C-TERMINAL DOMAIN-CONTAINING PROTEIN"/>
    <property type="match status" value="1"/>
</dbReference>
<dbReference type="Pfam" id="PF03553">
    <property type="entry name" value="Na_H_antiporter"/>
    <property type="match status" value="1"/>
</dbReference>
<dbReference type="AlphaFoldDB" id="A0A1I6XBW3"/>
<feature type="chain" id="PRO_5014725166" evidence="7">
    <location>
        <begin position="19"/>
        <end position="648"/>
    </location>
</feature>
<accession>A0A1I6XBW3</accession>
<dbReference type="EMBL" id="FPAS01000001">
    <property type="protein sequence ID" value="SFT35666.1"/>
    <property type="molecule type" value="Genomic_DNA"/>
</dbReference>
<name>A0A1I6XBW3_9FLAO</name>
<protein>
    <submittedName>
        <fullName evidence="9">Transporter, NhaC family</fullName>
    </submittedName>
</protein>
<dbReference type="PANTHER" id="PTHR43478">
    <property type="entry name" value="NA+/H+ ANTIPORTER-RELATED"/>
    <property type="match status" value="1"/>
</dbReference>
<reference evidence="9 10" key="1">
    <citation type="submission" date="2016-10" db="EMBL/GenBank/DDBJ databases">
        <authorList>
            <person name="de Groot N.N."/>
        </authorList>
    </citation>
    <scope>NUCLEOTIDE SEQUENCE [LARGE SCALE GENOMIC DNA]</scope>
    <source>
        <strain evidence="9 10">CGMCC 1.7005</strain>
    </source>
</reference>
<feature type="transmembrane region" description="Helical" evidence="6">
    <location>
        <begin position="423"/>
        <end position="442"/>
    </location>
</feature>
<feature type="signal peptide" evidence="7">
    <location>
        <begin position="1"/>
        <end position="18"/>
    </location>
</feature>
<feature type="transmembrane region" description="Helical" evidence="6">
    <location>
        <begin position="500"/>
        <end position="519"/>
    </location>
</feature>
<evidence type="ECO:0000256" key="6">
    <source>
        <dbReference type="SAM" id="Phobius"/>
    </source>
</evidence>
<keyword evidence="4 6" id="KW-1133">Transmembrane helix</keyword>
<evidence type="ECO:0000256" key="3">
    <source>
        <dbReference type="ARBA" id="ARBA00022692"/>
    </source>
</evidence>
<evidence type="ECO:0000256" key="7">
    <source>
        <dbReference type="SAM" id="SignalP"/>
    </source>
</evidence>
<dbReference type="STRING" id="477690.SAMN05216474_0076"/>
<keyword evidence="10" id="KW-1185">Reference proteome</keyword>
<keyword evidence="5 6" id="KW-0472">Membrane</keyword>
<feature type="transmembrane region" description="Helical" evidence="6">
    <location>
        <begin position="236"/>
        <end position="259"/>
    </location>
</feature>
<keyword evidence="3 6" id="KW-0812">Transmembrane</keyword>
<keyword evidence="7" id="KW-0732">Signal</keyword>
<evidence type="ECO:0000313" key="10">
    <source>
        <dbReference type="Proteomes" id="UP000236454"/>
    </source>
</evidence>
<feature type="transmembrane region" description="Helical" evidence="6">
    <location>
        <begin position="597"/>
        <end position="615"/>
    </location>
</feature>
<feature type="transmembrane region" description="Helical" evidence="6">
    <location>
        <begin position="463"/>
        <end position="480"/>
    </location>
</feature>
<dbReference type="GO" id="GO:0005886">
    <property type="term" value="C:plasma membrane"/>
    <property type="evidence" value="ECO:0007669"/>
    <property type="project" value="UniProtKB-SubCell"/>
</dbReference>
<feature type="transmembrane region" description="Helical" evidence="6">
    <location>
        <begin position="621"/>
        <end position="638"/>
    </location>
</feature>
<evidence type="ECO:0000256" key="2">
    <source>
        <dbReference type="ARBA" id="ARBA00022475"/>
    </source>
</evidence>
<evidence type="ECO:0000256" key="5">
    <source>
        <dbReference type="ARBA" id="ARBA00023136"/>
    </source>
</evidence>